<evidence type="ECO:0000313" key="3">
    <source>
        <dbReference type="Proteomes" id="UP000237655"/>
    </source>
</evidence>
<dbReference type="Proteomes" id="UP000237655">
    <property type="component" value="Chromosome"/>
</dbReference>
<protein>
    <submittedName>
        <fullName evidence="2">Helix-turn-helix domain-containing protein</fullName>
    </submittedName>
</protein>
<dbReference type="InterPro" id="IPR041657">
    <property type="entry name" value="HTH_17"/>
</dbReference>
<feature type="domain" description="Helix-turn-helix" evidence="1">
    <location>
        <begin position="15"/>
        <end position="66"/>
    </location>
</feature>
<reference evidence="3" key="1">
    <citation type="submission" date="2018-03" db="EMBL/GenBank/DDBJ databases">
        <title>Genomic analysis of the strain SH-1 isolated from shrimp intestine.</title>
        <authorList>
            <person name="Kim Y.-S."/>
            <person name="Kim S.-E."/>
            <person name="Kim K.-H."/>
        </authorList>
    </citation>
    <scope>NUCLEOTIDE SEQUENCE [LARGE SCALE GENOMIC DNA]</scope>
    <source>
        <strain evidence="3">SH-1</strain>
    </source>
</reference>
<dbReference type="SUPFAM" id="SSF46955">
    <property type="entry name" value="Putative DNA-binding domain"/>
    <property type="match status" value="1"/>
</dbReference>
<organism evidence="2 3">
    <name type="scientific">Pukyongiella litopenaei</name>
    <dbReference type="NCBI Taxonomy" id="2605946"/>
    <lineage>
        <taxon>Bacteria</taxon>
        <taxon>Pseudomonadati</taxon>
        <taxon>Pseudomonadota</taxon>
        <taxon>Alphaproteobacteria</taxon>
        <taxon>Rhodobacterales</taxon>
        <taxon>Paracoccaceae</taxon>
        <taxon>Pukyongiella</taxon>
    </lineage>
</organism>
<dbReference type="EMBL" id="CP027665">
    <property type="protein sequence ID" value="AVO39143.1"/>
    <property type="molecule type" value="Genomic_DNA"/>
</dbReference>
<dbReference type="KEGG" id="thas:C6Y53_16440"/>
<dbReference type="InterPro" id="IPR009061">
    <property type="entry name" value="DNA-bd_dom_put_sf"/>
</dbReference>
<dbReference type="RefSeq" id="WP_106473453.1">
    <property type="nucleotide sequence ID" value="NZ_CP027665.1"/>
</dbReference>
<proteinExistence type="predicted"/>
<evidence type="ECO:0000259" key="1">
    <source>
        <dbReference type="Pfam" id="PF12728"/>
    </source>
</evidence>
<dbReference type="AlphaFoldDB" id="A0A2S0MTW8"/>
<evidence type="ECO:0000313" key="2">
    <source>
        <dbReference type="EMBL" id="AVO39143.1"/>
    </source>
</evidence>
<dbReference type="Pfam" id="PF12728">
    <property type="entry name" value="HTH_17"/>
    <property type="match status" value="1"/>
</dbReference>
<gene>
    <name evidence="2" type="ORF">C6Y53_16440</name>
</gene>
<keyword evidence="3" id="KW-1185">Reference proteome</keyword>
<name>A0A2S0MTW8_9RHOB</name>
<sequence>MTKMAEIMDEDDVFFTRDEAAEFLRMSPRTLSNLAVKGEGPSHWRSADNRGGKVLYLRSELLAWAGERFERIEHGHTKGPLL</sequence>
<accession>A0A2S0MTW8</accession>